<organism evidence="2 3">
    <name type="scientific">Microbacterium fluvii</name>
    <dbReference type="NCBI Taxonomy" id="415215"/>
    <lineage>
        <taxon>Bacteria</taxon>
        <taxon>Bacillati</taxon>
        <taxon>Actinomycetota</taxon>
        <taxon>Actinomycetes</taxon>
        <taxon>Micrococcales</taxon>
        <taxon>Microbacteriaceae</taxon>
        <taxon>Microbacterium</taxon>
    </lineage>
</organism>
<name>A0ABW2H974_9MICO</name>
<evidence type="ECO:0000313" key="2">
    <source>
        <dbReference type="EMBL" id="MFC7267566.1"/>
    </source>
</evidence>
<comment type="caution">
    <text evidence="2">The sequence shown here is derived from an EMBL/GenBank/DDBJ whole genome shotgun (WGS) entry which is preliminary data.</text>
</comment>
<evidence type="ECO:0000256" key="1">
    <source>
        <dbReference type="SAM" id="MobiDB-lite"/>
    </source>
</evidence>
<reference evidence="3" key="1">
    <citation type="journal article" date="2019" name="Int. J. Syst. Evol. Microbiol.">
        <title>The Global Catalogue of Microorganisms (GCM) 10K type strain sequencing project: providing services to taxonomists for standard genome sequencing and annotation.</title>
        <authorList>
            <consortium name="The Broad Institute Genomics Platform"/>
            <consortium name="The Broad Institute Genome Sequencing Center for Infectious Disease"/>
            <person name="Wu L."/>
            <person name="Ma J."/>
        </authorList>
    </citation>
    <scope>NUCLEOTIDE SEQUENCE [LARGE SCALE GENOMIC DNA]</scope>
    <source>
        <strain evidence="3">CGMCC 1.15772</strain>
    </source>
</reference>
<protein>
    <submittedName>
        <fullName evidence="2">Uncharacterized protein</fullName>
    </submittedName>
</protein>
<feature type="compositionally biased region" description="Polar residues" evidence="1">
    <location>
        <begin position="88"/>
        <end position="106"/>
    </location>
</feature>
<dbReference type="RefSeq" id="WP_262872500.1">
    <property type="nucleotide sequence ID" value="NZ_BAABKW010000018.1"/>
</dbReference>
<dbReference type="SUPFAM" id="SSF110296">
    <property type="entry name" value="Oligoxyloglucan reducing end-specific cellobiohydrolase"/>
    <property type="match status" value="1"/>
</dbReference>
<feature type="compositionally biased region" description="Low complexity" evidence="1">
    <location>
        <begin position="61"/>
        <end position="74"/>
    </location>
</feature>
<proteinExistence type="predicted"/>
<accession>A0ABW2H974</accession>
<feature type="region of interest" description="Disordered" evidence="1">
    <location>
        <begin position="33"/>
        <end position="118"/>
    </location>
</feature>
<sequence length="303" mass="31232">MSRGRQVIAVIAVVLLVAVVAALCVLALRHGAGDDPASVPAATPPVVERGSEATETKRPEPTATPSATPSAAATETKRSSPAEERFLSLNTTTAWRATAGSCTTGEAPTVERSTDGGQTWVDVTPTYKGIGQVRGLEAFAQTEAELVADMGDECETQLLRTFTQGKYWDSYPEILPYWTYRDAADAVATGDGTVDAPCAEARSVRASAGTVALVCDATAYTLADGDWQPLDLADALAVAISDGVLVAHLDDACPGGIAVSRFADADSSDLLGCAAADSRAPLALASSGTSIFVWSGPSLLPVE</sequence>
<dbReference type="Proteomes" id="UP001596507">
    <property type="component" value="Unassembled WGS sequence"/>
</dbReference>
<keyword evidence="3" id="KW-1185">Reference proteome</keyword>
<feature type="compositionally biased region" description="Basic and acidic residues" evidence="1">
    <location>
        <begin position="75"/>
        <end position="86"/>
    </location>
</feature>
<gene>
    <name evidence="2" type="ORF">ACFQRL_01190</name>
</gene>
<evidence type="ECO:0000313" key="3">
    <source>
        <dbReference type="Proteomes" id="UP001596507"/>
    </source>
</evidence>
<feature type="compositionally biased region" description="Low complexity" evidence="1">
    <location>
        <begin position="36"/>
        <end position="47"/>
    </location>
</feature>
<feature type="compositionally biased region" description="Basic and acidic residues" evidence="1">
    <location>
        <begin position="49"/>
        <end position="60"/>
    </location>
</feature>
<dbReference type="EMBL" id="JBHTBE010000001">
    <property type="protein sequence ID" value="MFC7267566.1"/>
    <property type="molecule type" value="Genomic_DNA"/>
</dbReference>